<sequence length="886" mass="96619">MAKSELGQNIRRTFMLTNQTRLLQSDPNASYLHNPGSEPLTIATLGEVLAESANKYPNRIAIRSIHEDITLTYEELLTQADSLGCTLRANGFNKGDRLGIWSHNMAGWILTVLAAARVGLISVFINPVYEKSELSFCLKKTGMKGLIIGNSLSNRDYYNSLKHLIPELDGCKPGSLISEQFPDLTTIISLEKEKLDGVFTFDSLLGNKTNQVSKYGSEIKPEDGSIIHFTSGTTGDPKAALDSHLGVVNNTYFIGRRNGYDEDNQKICVQVPLFHALGSVVTMLGALRHGATLVLAAPMYNIPANINALLAEKCTAVTGTPTMYVDMISQIRERGDLPLRLRMALAAGAPCSPQLIRDMNKYLKADSVLALYGMTETTASVFQSKPGDDIDVVADTVGYIQDHVEVKVVDEDGQTVPFGGSGELLVRGYNTMICYWDEPEKTKNTFTEDGWLSTGDKFTVSPDGYGRVVGRLKDIIVRGGENIAPKEIEDLLNTHPDVIESQVVGISDERLGEELCAVLRTRDGVTVTLDDVRKFCSGHIAKFKIPRVLKITEDFPKTASGKIQKYKLRDLIESGCTQYVDAASLRCYNGSLDNPMIVPLDFPRPLINNSCINTSRVTKFFISGFNRNVTSEESITILSAYIERGDVNVVYLDWAEEASKESIGTVLGYLKAASNTQNIGARFAAALLNLLDGGLEFTKVHLVGHSLGAQIAGITGNTLVAQGYILQRASCLDPAGPLYSGLISFKNGVSPECAKQVDVIHTDPGGYGIADRAGTADFWPNYEGGKTVQPGCLRGNFPLLSEEGLCSHIASWRYFAETINDCNCFPAASAPDYATWSSTNGTTNSTIYMGEYLSPEARGNYYLVTNDRSLYGIGEEGTDPNNRIDN</sequence>
<evidence type="ECO:0000259" key="11">
    <source>
        <dbReference type="Pfam" id="PF00151"/>
    </source>
</evidence>
<evidence type="ECO:0000259" key="13">
    <source>
        <dbReference type="Pfam" id="PF13193"/>
    </source>
</evidence>
<dbReference type="Pfam" id="PF00151">
    <property type="entry name" value="Lipase"/>
    <property type="match status" value="1"/>
</dbReference>
<dbReference type="GO" id="GO:0006631">
    <property type="term" value="P:fatty acid metabolic process"/>
    <property type="evidence" value="ECO:0007669"/>
    <property type="project" value="TreeGrafter"/>
</dbReference>
<comment type="catalytic activity">
    <reaction evidence="10">
        <text>a medium-chain fatty acid + ATP + CoA = a medium-chain fatty acyl-CoA + AMP + diphosphate</text>
        <dbReference type="Rhea" id="RHEA:48340"/>
        <dbReference type="ChEBI" id="CHEBI:30616"/>
        <dbReference type="ChEBI" id="CHEBI:33019"/>
        <dbReference type="ChEBI" id="CHEBI:57287"/>
        <dbReference type="ChEBI" id="CHEBI:59558"/>
        <dbReference type="ChEBI" id="CHEBI:90546"/>
        <dbReference type="ChEBI" id="CHEBI:456215"/>
        <dbReference type="EC" id="6.2.1.2"/>
    </reaction>
</comment>
<dbReference type="SUPFAM" id="SSF56801">
    <property type="entry name" value="Acetyl-CoA synthetase-like"/>
    <property type="match status" value="1"/>
</dbReference>
<dbReference type="GO" id="GO:0016298">
    <property type="term" value="F:lipase activity"/>
    <property type="evidence" value="ECO:0007669"/>
    <property type="project" value="InterPro"/>
</dbReference>
<keyword evidence="5" id="KW-0436">Ligase</keyword>
<dbReference type="InterPro" id="IPR020845">
    <property type="entry name" value="AMP-binding_CS"/>
</dbReference>
<dbReference type="PRINTS" id="PR00821">
    <property type="entry name" value="TAGLIPASE"/>
</dbReference>
<comment type="similarity">
    <text evidence="3">Belongs to the AB hydrolase superfamily. Lipase family.</text>
</comment>
<keyword evidence="4" id="KW-0964">Secreted</keyword>
<gene>
    <name evidence="14" type="ORF">RR46_04973</name>
</gene>
<evidence type="ECO:0000313" key="15">
    <source>
        <dbReference type="Proteomes" id="UP000053268"/>
    </source>
</evidence>
<keyword evidence="15" id="KW-1185">Reference proteome</keyword>
<feature type="domain" description="Lipase" evidence="11">
    <location>
        <begin position="607"/>
        <end position="870"/>
    </location>
</feature>
<dbReference type="EC" id="6.2.1.2" evidence="7"/>
<dbReference type="InterPro" id="IPR025110">
    <property type="entry name" value="AMP-bd_C"/>
</dbReference>
<evidence type="ECO:0000256" key="7">
    <source>
        <dbReference type="ARBA" id="ARBA00039009"/>
    </source>
</evidence>
<dbReference type="FunFam" id="3.30.300.30:FF:000008">
    <property type="entry name" value="2,3-dihydroxybenzoate-AMP ligase"/>
    <property type="match status" value="1"/>
</dbReference>
<evidence type="ECO:0000256" key="2">
    <source>
        <dbReference type="ARBA" id="ARBA00006432"/>
    </source>
</evidence>
<dbReference type="PANTHER" id="PTHR43201">
    <property type="entry name" value="ACYL-COA SYNTHETASE"/>
    <property type="match status" value="1"/>
</dbReference>
<protein>
    <recommendedName>
        <fullName evidence="8">Medium-chain acyl-CoA ligase ACSF2, mitochondrial</fullName>
        <ecNumber evidence="7">6.2.1.2</ecNumber>
    </recommendedName>
</protein>
<dbReference type="EMBL" id="KQ459592">
    <property type="protein sequence ID" value="KPI96848.1"/>
    <property type="molecule type" value="Genomic_DNA"/>
</dbReference>
<evidence type="ECO:0000313" key="14">
    <source>
        <dbReference type="EMBL" id="KPI96848.1"/>
    </source>
</evidence>
<evidence type="ECO:0000256" key="4">
    <source>
        <dbReference type="ARBA" id="ARBA00022525"/>
    </source>
</evidence>
<dbReference type="PANTHER" id="PTHR43201:SF5">
    <property type="entry name" value="MEDIUM-CHAIN ACYL-COA LIGASE ACSF2, MITOCHONDRIAL"/>
    <property type="match status" value="1"/>
</dbReference>
<evidence type="ECO:0000256" key="6">
    <source>
        <dbReference type="ARBA" id="ARBA00037247"/>
    </source>
</evidence>
<dbReference type="GO" id="GO:0031956">
    <property type="term" value="F:medium-chain fatty acid-CoA ligase activity"/>
    <property type="evidence" value="ECO:0007669"/>
    <property type="project" value="UniProtKB-EC"/>
</dbReference>
<comment type="function">
    <text evidence="6">Acyl-CoA synthases catalyze the initial reaction in fatty acid metabolism, by forming a thioester with CoA. Has some preference toward medium-chain substrates. Plays a role in adipocyte differentiation.</text>
</comment>
<dbReference type="InterPro" id="IPR045851">
    <property type="entry name" value="AMP-bd_C_sf"/>
</dbReference>
<dbReference type="InterPro" id="IPR000873">
    <property type="entry name" value="AMP-dep_synth/lig_dom"/>
</dbReference>
<evidence type="ECO:0000256" key="9">
    <source>
        <dbReference type="ARBA" id="ARBA00047319"/>
    </source>
</evidence>
<dbReference type="PROSITE" id="PS00455">
    <property type="entry name" value="AMP_BINDING"/>
    <property type="match status" value="1"/>
</dbReference>
<dbReference type="SUPFAM" id="SSF53474">
    <property type="entry name" value="alpha/beta-Hydrolases"/>
    <property type="match status" value="1"/>
</dbReference>
<organism evidence="14 15">
    <name type="scientific">Papilio xuthus</name>
    <name type="common">Asian swallowtail butterfly</name>
    <dbReference type="NCBI Taxonomy" id="66420"/>
    <lineage>
        <taxon>Eukaryota</taxon>
        <taxon>Metazoa</taxon>
        <taxon>Ecdysozoa</taxon>
        <taxon>Arthropoda</taxon>
        <taxon>Hexapoda</taxon>
        <taxon>Insecta</taxon>
        <taxon>Pterygota</taxon>
        <taxon>Neoptera</taxon>
        <taxon>Endopterygota</taxon>
        <taxon>Lepidoptera</taxon>
        <taxon>Glossata</taxon>
        <taxon>Ditrysia</taxon>
        <taxon>Papilionoidea</taxon>
        <taxon>Papilionidae</taxon>
        <taxon>Papilioninae</taxon>
        <taxon>Papilio</taxon>
    </lineage>
</organism>
<proteinExistence type="inferred from homology"/>
<accession>A0A194PV33</accession>
<comment type="similarity">
    <text evidence="2">Belongs to the ATP-dependent AMP-binding enzyme family.</text>
</comment>
<dbReference type="Gene3D" id="3.30.300.30">
    <property type="match status" value="1"/>
</dbReference>
<evidence type="ECO:0000256" key="3">
    <source>
        <dbReference type="ARBA" id="ARBA00010701"/>
    </source>
</evidence>
<dbReference type="AlphaFoldDB" id="A0A194PV33"/>
<dbReference type="Pfam" id="PF13193">
    <property type="entry name" value="AMP-binding_C"/>
    <property type="match status" value="1"/>
</dbReference>
<comment type="subcellular location">
    <subcellularLocation>
        <location evidence="1">Secreted</location>
    </subcellularLocation>
</comment>
<reference evidence="14 15" key="1">
    <citation type="journal article" date="2015" name="Nat. Commun.">
        <title>Outbred genome sequencing and CRISPR/Cas9 gene editing in butterflies.</title>
        <authorList>
            <person name="Li X."/>
            <person name="Fan D."/>
            <person name="Zhang W."/>
            <person name="Liu G."/>
            <person name="Zhang L."/>
            <person name="Zhao L."/>
            <person name="Fang X."/>
            <person name="Chen L."/>
            <person name="Dong Y."/>
            <person name="Chen Y."/>
            <person name="Ding Y."/>
            <person name="Zhao R."/>
            <person name="Feng M."/>
            <person name="Zhu Y."/>
            <person name="Feng Y."/>
            <person name="Jiang X."/>
            <person name="Zhu D."/>
            <person name="Xiang H."/>
            <person name="Feng X."/>
            <person name="Li S."/>
            <person name="Wang J."/>
            <person name="Zhang G."/>
            <person name="Kronforst M.R."/>
            <person name="Wang W."/>
        </authorList>
    </citation>
    <scope>NUCLEOTIDE SEQUENCE [LARGE SCALE GENOMIC DNA]</scope>
    <source>
        <strain evidence="14">Ya'a_city_454_Px</strain>
        <tissue evidence="14">Whole body</tissue>
    </source>
</reference>
<comment type="catalytic activity">
    <reaction evidence="9">
        <text>octanoate + ATP + CoA = octanoyl-CoA + AMP + diphosphate</text>
        <dbReference type="Rhea" id="RHEA:33631"/>
        <dbReference type="ChEBI" id="CHEBI:25646"/>
        <dbReference type="ChEBI" id="CHEBI:30616"/>
        <dbReference type="ChEBI" id="CHEBI:33019"/>
        <dbReference type="ChEBI" id="CHEBI:57287"/>
        <dbReference type="ChEBI" id="CHEBI:57386"/>
        <dbReference type="ChEBI" id="CHEBI:456215"/>
    </reaction>
</comment>
<name>A0A194PV33_PAPXU</name>
<feature type="domain" description="AMP-dependent synthetase/ligase" evidence="12">
    <location>
        <begin position="50"/>
        <end position="436"/>
    </location>
</feature>
<dbReference type="Pfam" id="PF00501">
    <property type="entry name" value="AMP-binding"/>
    <property type="match status" value="1"/>
</dbReference>
<dbReference type="Gene3D" id="3.40.50.1820">
    <property type="entry name" value="alpha/beta hydrolase"/>
    <property type="match status" value="1"/>
</dbReference>
<dbReference type="InterPro" id="IPR029058">
    <property type="entry name" value="AB_hydrolase_fold"/>
</dbReference>
<evidence type="ECO:0000256" key="8">
    <source>
        <dbReference type="ARBA" id="ARBA00039638"/>
    </source>
</evidence>
<evidence type="ECO:0000256" key="10">
    <source>
        <dbReference type="ARBA" id="ARBA00048277"/>
    </source>
</evidence>
<dbReference type="InterPro" id="IPR013818">
    <property type="entry name" value="Lipase"/>
</dbReference>
<dbReference type="InterPro" id="IPR000734">
    <property type="entry name" value="TAG_lipase"/>
</dbReference>
<dbReference type="GO" id="GO:0005576">
    <property type="term" value="C:extracellular region"/>
    <property type="evidence" value="ECO:0007669"/>
    <property type="project" value="UniProtKB-SubCell"/>
</dbReference>
<dbReference type="STRING" id="66420.A0A194PV33"/>
<dbReference type="InterPro" id="IPR042099">
    <property type="entry name" value="ANL_N_sf"/>
</dbReference>
<dbReference type="Gene3D" id="3.40.50.12780">
    <property type="entry name" value="N-terminal domain of ligase-like"/>
    <property type="match status" value="1"/>
</dbReference>
<dbReference type="Proteomes" id="UP000053268">
    <property type="component" value="Unassembled WGS sequence"/>
</dbReference>
<evidence type="ECO:0000256" key="1">
    <source>
        <dbReference type="ARBA" id="ARBA00004613"/>
    </source>
</evidence>
<feature type="domain" description="AMP-binding enzyme C-terminal" evidence="13">
    <location>
        <begin position="487"/>
        <end position="562"/>
    </location>
</feature>
<evidence type="ECO:0000259" key="12">
    <source>
        <dbReference type="Pfam" id="PF00501"/>
    </source>
</evidence>
<evidence type="ECO:0000256" key="5">
    <source>
        <dbReference type="ARBA" id="ARBA00022598"/>
    </source>
</evidence>